<dbReference type="Pfam" id="PF00528">
    <property type="entry name" value="BPD_transp_1"/>
    <property type="match status" value="1"/>
</dbReference>
<dbReference type="CDD" id="cd06261">
    <property type="entry name" value="TM_PBP2"/>
    <property type="match status" value="1"/>
</dbReference>
<proteinExistence type="inferred from homology"/>
<keyword evidence="2 7" id="KW-0813">Transport</keyword>
<keyword evidence="5 7" id="KW-1133">Transmembrane helix</keyword>
<accession>D1CBG4</accession>
<keyword evidence="6 7" id="KW-0472">Membrane</keyword>
<comment type="similarity">
    <text evidence="7">Belongs to the binding-protein-dependent transport system permease family.</text>
</comment>
<dbReference type="Proteomes" id="UP000000323">
    <property type="component" value="Chromosome 1"/>
</dbReference>
<gene>
    <name evidence="9" type="ordered locus">Tter_1221</name>
</gene>
<evidence type="ECO:0000256" key="3">
    <source>
        <dbReference type="ARBA" id="ARBA00022475"/>
    </source>
</evidence>
<evidence type="ECO:0000256" key="1">
    <source>
        <dbReference type="ARBA" id="ARBA00004651"/>
    </source>
</evidence>
<feature type="transmembrane region" description="Helical" evidence="7">
    <location>
        <begin position="51"/>
        <end position="74"/>
    </location>
</feature>
<evidence type="ECO:0000313" key="9">
    <source>
        <dbReference type="EMBL" id="ACZ42129.1"/>
    </source>
</evidence>
<dbReference type="PROSITE" id="PS50928">
    <property type="entry name" value="ABC_TM1"/>
    <property type="match status" value="1"/>
</dbReference>
<evidence type="ECO:0000256" key="7">
    <source>
        <dbReference type="RuleBase" id="RU363032"/>
    </source>
</evidence>
<feature type="domain" description="ABC transmembrane type-1" evidence="8">
    <location>
        <begin position="50"/>
        <end position="230"/>
    </location>
</feature>
<name>D1CBG4_THET1</name>
<keyword evidence="3" id="KW-1003">Cell membrane</keyword>
<protein>
    <submittedName>
        <fullName evidence="9">Binding-protein-dependent transport systems inner membrane component</fullName>
    </submittedName>
</protein>
<feature type="transmembrane region" description="Helical" evidence="7">
    <location>
        <begin position="116"/>
        <end position="135"/>
    </location>
</feature>
<dbReference type="STRING" id="525904.Tter_1221"/>
<dbReference type="KEGG" id="ttr:Tter_1221"/>
<evidence type="ECO:0000256" key="2">
    <source>
        <dbReference type="ARBA" id="ARBA00022448"/>
    </source>
</evidence>
<dbReference type="PANTHER" id="PTHR30151">
    <property type="entry name" value="ALKANE SULFONATE ABC TRANSPORTER-RELATED, MEMBRANE SUBUNIT"/>
    <property type="match status" value="1"/>
</dbReference>
<dbReference type="InterPro" id="IPR000515">
    <property type="entry name" value="MetI-like"/>
</dbReference>
<evidence type="ECO:0000313" key="10">
    <source>
        <dbReference type="Proteomes" id="UP000000323"/>
    </source>
</evidence>
<evidence type="ECO:0000256" key="5">
    <source>
        <dbReference type="ARBA" id="ARBA00022989"/>
    </source>
</evidence>
<evidence type="ECO:0000259" key="8">
    <source>
        <dbReference type="PROSITE" id="PS50928"/>
    </source>
</evidence>
<feature type="transmembrane region" description="Helical" evidence="7">
    <location>
        <begin position="211"/>
        <end position="230"/>
    </location>
</feature>
<dbReference type="EMBL" id="CP001825">
    <property type="protein sequence ID" value="ACZ42129.1"/>
    <property type="molecule type" value="Genomic_DNA"/>
</dbReference>
<dbReference type="PANTHER" id="PTHR30151:SF20">
    <property type="entry name" value="ABC TRANSPORTER PERMEASE PROTEIN HI_0355-RELATED"/>
    <property type="match status" value="1"/>
</dbReference>
<keyword evidence="4 7" id="KW-0812">Transmembrane</keyword>
<evidence type="ECO:0000256" key="6">
    <source>
        <dbReference type="ARBA" id="ARBA00023136"/>
    </source>
</evidence>
<keyword evidence="10" id="KW-1185">Reference proteome</keyword>
<dbReference type="GO" id="GO:0055085">
    <property type="term" value="P:transmembrane transport"/>
    <property type="evidence" value="ECO:0007669"/>
    <property type="project" value="InterPro"/>
</dbReference>
<organism evidence="9 10">
    <name type="scientific">Thermobaculum terrenum (strain ATCC BAA-798 / CCMEE 7001 / YNP1)</name>
    <dbReference type="NCBI Taxonomy" id="525904"/>
    <lineage>
        <taxon>Bacteria</taxon>
        <taxon>Bacillati</taxon>
        <taxon>Chloroflexota</taxon>
        <taxon>Chloroflexia</taxon>
        <taxon>Candidatus Thermobaculales</taxon>
        <taxon>Candidatus Thermobaculaceae</taxon>
        <taxon>Thermobaculum</taxon>
    </lineage>
</organism>
<comment type="subcellular location">
    <subcellularLocation>
        <location evidence="1 7">Cell membrane</location>
        <topology evidence="1 7">Multi-pass membrane protein</topology>
    </subcellularLocation>
</comment>
<dbReference type="InterPro" id="IPR035906">
    <property type="entry name" value="MetI-like_sf"/>
</dbReference>
<reference evidence="10" key="1">
    <citation type="journal article" date="2010" name="Stand. Genomic Sci.">
        <title>Complete genome sequence of 'Thermobaculum terrenum' type strain (YNP1).</title>
        <authorList>
            <person name="Kiss H."/>
            <person name="Cleland D."/>
            <person name="Lapidus A."/>
            <person name="Lucas S."/>
            <person name="Glavina Del Rio T."/>
            <person name="Nolan M."/>
            <person name="Tice H."/>
            <person name="Han C."/>
            <person name="Goodwin L."/>
            <person name="Pitluck S."/>
            <person name="Liolios K."/>
            <person name="Ivanova N."/>
            <person name="Mavromatis K."/>
            <person name="Ovchinnikova G."/>
            <person name="Pati A."/>
            <person name="Chen A."/>
            <person name="Palaniappan K."/>
            <person name="Land M."/>
            <person name="Hauser L."/>
            <person name="Chang Y."/>
            <person name="Jeffries C."/>
            <person name="Lu M."/>
            <person name="Brettin T."/>
            <person name="Detter J."/>
            <person name="Goker M."/>
            <person name="Tindall B."/>
            <person name="Beck B."/>
            <person name="McDermott T."/>
            <person name="Woyke T."/>
            <person name="Bristow J."/>
            <person name="Eisen J."/>
            <person name="Markowitz V."/>
            <person name="Hugenholtz P."/>
            <person name="Kyrpides N."/>
            <person name="Klenk H."/>
            <person name="Cheng J."/>
        </authorList>
    </citation>
    <scope>NUCLEOTIDE SEQUENCE [LARGE SCALE GENOMIC DNA]</scope>
    <source>
        <strain evidence="10">ATCC BAA-798 / YNP1</strain>
    </source>
</reference>
<evidence type="ECO:0000256" key="4">
    <source>
        <dbReference type="ARBA" id="ARBA00022692"/>
    </source>
</evidence>
<dbReference type="SUPFAM" id="SSF161098">
    <property type="entry name" value="MetI-like"/>
    <property type="match status" value="1"/>
</dbReference>
<dbReference type="AlphaFoldDB" id="D1CBG4"/>
<sequence>MLLPILFIILMLLVWEVYVRAAGVDQTVLPSPSRIVAALWYARSDLLNNTLYTLLETAIGLTISIIVGSFLAILIDISKLVDRTLYPVLVVSQTIPMVALAPLLVLWFGFGLAPKVIVVVLVTFFPIVVAMVDGLRSTDRELIKLLKTMGANRLQTLTKVQLPASLPYLFSGIKVGVTYGVIGAIFGEYVGAYQGLGILIQTAKNSFRTDLVFAAICVTALLSIGLFWLTNLVERKLIPWHAKATS</sequence>
<dbReference type="Gene3D" id="1.10.3720.10">
    <property type="entry name" value="MetI-like"/>
    <property type="match status" value="1"/>
</dbReference>
<dbReference type="GO" id="GO:0005886">
    <property type="term" value="C:plasma membrane"/>
    <property type="evidence" value="ECO:0007669"/>
    <property type="project" value="UniProtKB-SubCell"/>
</dbReference>
<dbReference type="eggNOG" id="COG0600">
    <property type="taxonomic scope" value="Bacteria"/>
</dbReference>
<feature type="transmembrane region" description="Helical" evidence="7">
    <location>
        <begin position="86"/>
        <end position="110"/>
    </location>
</feature>
<dbReference type="HOGENOM" id="CLU_046113_2_1_0"/>